<evidence type="ECO:0000313" key="1">
    <source>
        <dbReference type="EMBL" id="EDQ99410.1"/>
    </source>
</evidence>
<dbReference type="RefSeq" id="XP_001889961.1">
    <property type="nucleotide sequence ID" value="XM_001889926.1"/>
</dbReference>
<protein>
    <submittedName>
        <fullName evidence="1">Predicted protein</fullName>
    </submittedName>
</protein>
<name>B0E177_LACBS</name>
<dbReference type="AlphaFoldDB" id="B0E177"/>
<keyword evidence="2" id="KW-1185">Reference proteome</keyword>
<dbReference type="InParanoid" id="B0E177"/>
<gene>
    <name evidence="1" type="ORF">LACBIDRAFT_335052</name>
</gene>
<reference evidence="1 2" key="1">
    <citation type="journal article" date="2008" name="Nature">
        <title>The genome of Laccaria bicolor provides insights into mycorrhizal symbiosis.</title>
        <authorList>
            <person name="Martin F."/>
            <person name="Aerts A."/>
            <person name="Ahren D."/>
            <person name="Brun A."/>
            <person name="Danchin E.G.J."/>
            <person name="Duchaussoy F."/>
            <person name="Gibon J."/>
            <person name="Kohler A."/>
            <person name="Lindquist E."/>
            <person name="Pereda V."/>
            <person name="Salamov A."/>
            <person name="Shapiro H.J."/>
            <person name="Wuyts J."/>
            <person name="Blaudez D."/>
            <person name="Buee M."/>
            <person name="Brokstein P."/>
            <person name="Canbaeck B."/>
            <person name="Cohen D."/>
            <person name="Courty P.E."/>
            <person name="Coutinho P.M."/>
            <person name="Delaruelle C."/>
            <person name="Detter J.C."/>
            <person name="Deveau A."/>
            <person name="DiFazio S."/>
            <person name="Duplessis S."/>
            <person name="Fraissinet-Tachet L."/>
            <person name="Lucic E."/>
            <person name="Frey-Klett P."/>
            <person name="Fourrey C."/>
            <person name="Feussner I."/>
            <person name="Gay G."/>
            <person name="Grimwood J."/>
            <person name="Hoegger P.J."/>
            <person name="Jain P."/>
            <person name="Kilaru S."/>
            <person name="Labbe J."/>
            <person name="Lin Y.C."/>
            <person name="Legue V."/>
            <person name="Le Tacon F."/>
            <person name="Marmeisse R."/>
            <person name="Melayah D."/>
            <person name="Montanini B."/>
            <person name="Muratet M."/>
            <person name="Nehls U."/>
            <person name="Niculita-Hirzel H."/>
            <person name="Oudot-Le Secq M.P."/>
            <person name="Peter M."/>
            <person name="Quesneville H."/>
            <person name="Rajashekar B."/>
            <person name="Reich M."/>
            <person name="Rouhier N."/>
            <person name="Schmutz J."/>
            <person name="Yin T."/>
            <person name="Chalot M."/>
            <person name="Henrissat B."/>
            <person name="Kuees U."/>
            <person name="Lucas S."/>
            <person name="Van de Peer Y."/>
            <person name="Podila G.K."/>
            <person name="Polle A."/>
            <person name="Pukkila P.J."/>
            <person name="Richardson P.M."/>
            <person name="Rouze P."/>
            <person name="Sanders I.R."/>
            <person name="Stajich J.E."/>
            <person name="Tunlid A."/>
            <person name="Tuskan G."/>
            <person name="Grigoriev I.V."/>
        </authorList>
    </citation>
    <scope>NUCLEOTIDE SEQUENCE [LARGE SCALE GENOMIC DNA]</scope>
    <source>
        <strain evidence="2">S238N-H82 / ATCC MYA-4686</strain>
    </source>
</reference>
<dbReference type="GeneID" id="6085630"/>
<evidence type="ECO:0000313" key="2">
    <source>
        <dbReference type="Proteomes" id="UP000001194"/>
    </source>
</evidence>
<organism evidence="2">
    <name type="scientific">Laccaria bicolor (strain S238N-H82 / ATCC MYA-4686)</name>
    <name type="common">Bicoloured deceiver</name>
    <name type="synonym">Laccaria laccata var. bicolor</name>
    <dbReference type="NCBI Taxonomy" id="486041"/>
    <lineage>
        <taxon>Eukaryota</taxon>
        <taxon>Fungi</taxon>
        <taxon>Dikarya</taxon>
        <taxon>Basidiomycota</taxon>
        <taxon>Agaricomycotina</taxon>
        <taxon>Agaricomycetes</taxon>
        <taxon>Agaricomycetidae</taxon>
        <taxon>Agaricales</taxon>
        <taxon>Agaricineae</taxon>
        <taxon>Hydnangiaceae</taxon>
        <taxon>Laccaria</taxon>
    </lineage>
</organism>
<dbReference type="Proteomes" id="UP000001194">
    <property type="component" value="Unassembled WGS sequence"/>
</dbReference>
<sequence length="598" mass="66473">MASFSNTPPDIIEEIINALSDDINALKACSQTCSSLLPSCRKCLFRTIHITPRSYPQRSLPRLITLFGTLLDTNPGISDHVQNFVYRICTPDVDDDDVLRVLGRLRRIQSFELGARDRVISWKALRQPFRDALLRLIHSGSISRLEIANIHDFPINAFFPCVNLVDLTLLRVTGSAVGIDDDEQGEEVFVPKAAPRLRSFAFSSGSGQHVLHLLKDRRSNGNPVLNFCSVRRLSVKAENEQDSVVIQALIRATQKVEVIEYTVNGLINGYAGLAVALMNTSSLSTLRKLRLEYVIVQDDRDPLYGLCEEFRGLSGRDNVIEEVSLEVAFQKGHCNAETFEWGRLDAALKHGFPMLRHVSLNIAVGVLSFYGAGEILQRKTPNRLPRTHLPQATLTNLWQRRCGVESVEVPDAGTQATLCGKPLSGAFPSNLNLIEESPASQPPVQVLAQHLLKVLNVYPERPSTHSNEHVSCFVAISRLVRFSGYCYASTPYNETKGGYSGRDVTSRYSWLDLDVYSYLQNPFTQPVLHSSSHCDGTASFTVNALRSYANRLSIPPHRRFVPSVAFLSGVYVDEHTHLYVPIASPGPYLSLLNTLVTS</sequence>
<dbReference type="HOGENOM" id="CLU_456392_0_0_1"/>
<dbReference type="OrthoDB" id="2828833at2759"/>
<proteinExistence type="predicted"/>
<dbReference type="EMBL" id="DS547165">
    <property type="protein sequence ID" value="EDQ99410.1"/>
    <property type="molecule type" value="Genomic_DNA"/>
</dbReference>
<dbReference type="KEGG" id="lbc:LACBIDRAFT_335052"/>
<accession>B0E177</accession>